<evidence type="ECO:0000256" key="1">
    <source>
        <dbReference type="ARBA" id="ARBA00000085"/>
    </source>
</evidence>
<evidence type="ECO:0000256" key="2">
    <source>
        <dbReference type="ARBA" id="ARBA00004651"/>
    </source>
</evidence>
<dbReference type="PRINTS" id="PR00344">
    <property type="entry name" value="BCTRLSENSOR"/>
</dbReference>
<keyword evidence="13" id="KW-0472">Membrane</keyword>
<reference evidence="14" key="1">
    <citation type="journal article" date="2018" name="Genome Biol.">
        <title>SKESA: strategic k-mer extension for scrupulous assemblies.</title>
        <authorList>
            <person name="Souvorov A."/>
            <person name="Agarwala R."/>
            <person name="Lipman D.J."/>
        </authorList>
    </citation>
    <scope>NUCLEOTIDE SEQUENCE [LARGE SCALE GENOMIC DNA]</scope>
    <source>
        <strain evidence="14">1839</strain>
    </source>
</reference>
<dbReference type="CDD" id="cd00082">
    <property type="entry name" value="HisKA"/>
    <property type="match status" value="1"/>
</dbReference>
<dbReference type="CDD" id="cd00075">
    <property type="entry name" value="HATPase"/>
    <property type="match status" value="1"/>
</dbReference>
<evidence type="ECO:0000256" key="11">
    <source>
        <dbReference type="ARBA" id="ARBA00022989"/>
    </source>
</evidence>
<keyword evidence="6" id="KW-0808">Transferase</keyword>
<proteinExistence type="predicted"/>
<dbReference type="Gene3D" id="3.30.450.20">
    <property type="entry name" value="PAS domain"/>
    <property type="match status" value="2"/>
</dbReference>
<dbReference type="InterPro" id="IPR003661">
    <property type="entry name" value="HisK_dim/P_dom"/>
</dbReference>
<dbReference type="PROSITE" id="PS50109">
    <property type="entry name" value="HIS_KIN"/>
    <property type="match status" value="1"/>
</dbReference>
<dbReference type="PANTHER" id="PTHR43065">
    <property type="entry name" value="SENSOR HISTIDINE KINASE"/>
    <property type="match status" value="1"/>
</dbReference>
<evidence type="ECO:0000256" key="3">
    <source>
        <dbReference type="ARBA" id="ARBA00012438"/>
    </source>
</evidence>
<dbReference type="SMART" id="SM00387">
    <property type="entry name" value="HATPase_c"/>
    <property type="match status" value="1"/>
</dbReference>
<dbReference type="GO" id="GO:0005524">
    <property type="term" value="F:ATP binding"/>
    <property type="evidence" value="ECO:0007669"/>
    <property type="project" value="UniProtKB-KW"/>
</dbReference>
<evidence type="ECO:0000256" key="6">
    <source>
        <dbReference type="ARBA" id="ARBA00022679"/>
    </source>
</evidence>
<dbReference type="PIRSF" id="PIRSF036431">
    <property type="entry name" value="STHK_DctB"/>
    <property type="match status" value="1"/>
</dbReference>
<dbReference type="InterPro" id="IPR003594">
    <property type="entry name" value="HATPase_dom"/>
</dbReference>
<dbReference type="CDD" id="cd12914">
    <property type="entry name" value="PDC1_DGC_like"/>
    <property type="match status" value="1"/>
</dbReference>
<organism evidence="14">
    <name type="scientific">Escherichia coli</name>
    <dbReference type="NCBI Taxonomy" id="562"/>
    <lineage>
        <taxon>Bacteria</taxon>
        <taxon>Pseudomonadati</taxon>
        <taxon>Pseudomonadota</taxon>
        <taxon>Gammaproteobacteria</taxon>
        <taxon>Enterobacterales</taxon>
        <taxon>Enterobacteriaceae</taxon>
        <taxon>Escherichia</taxon>
    </lineage>
</organism>
<evidence type="ECO:0000256" key="9">
    <source>
        <dbReference type="ARBA" id="ARBA00022777"/>
    </source>
</evidence>
<evidence type="ECO:0000313" key="14">
    <source>
        <dbReference type="EMBL" id="HAG5770523.1"/>
    </source>
</evidence>
<keyword evidence="8" id="KW-0547">Nucleotide-binding</keyword>
<name>A0A765X9K7_ECOLX</name>
<dbReference type="InterPro" id="IPR033479">
    <property type="entry name" value="dCache_1"/>
</dbReference>
<keyword evidence="7" id="KW-0812">Transmembrane</keyword>
<keyword evidence="4" id="KW-1003">Cell membrane</keyword>
<dbReference type="InterPro" id="IPR005467">
    <property type="entry name" value="His_kinase_dom"/>
</dbReference>
<dbReference type="Pfam" id="PF02518">
    <property type="entry name" value="HATPase_c"/>
    <property type="match status" value="1"/>
</dbReference>
<evidence type="ECO:0000256" key="5">
    <source>
        <dbReference type="ARBA" id="ARBA00022553"/>
    </source>
</evidence>
<dbReference type="EC" id="2.7.13.3" evidence="3"/>
<dbReference type="Pfam" id="PF02743">
    <property type="entry name" value="dCache_1"/>
    <property type="match status" value="1"/>
</dbReference>
<comment type="catalytic activity">
    <reaction evidence="1">
        <text>ATP + protein L-histidine = ADP + protein N-phospho-L-histidine.</text>
        <dbReference type="EC" id="2.7.13.3"/>
    </reaction>
</comment>
<dbReference type="EMBL" id="DAAYTU010000011">
    <property type="protein sequence ID" value="HAG5770523.1"/>
    <property type="molecule type" value="Genomic_DNA"/>
</dbReference>
<sequence>MKIPCAYIFKNKWRFHITSISLLLFSFAVSIIFLHFRFITLSATDKMRLEMYKSTLYSTIEQFYVLPYMLSTDHIIRQAVIAPSDMTSSELNQRIAHFNTQLKTAAIFILDTQGKAIASSNWQAPGSYVGQNYSYRPYYKQAMAGLNGRFYGIGSTTNTPGFFLSTSIKDKGKVVGVVVVKISLNEIEKAWSEGPENIIVNDEHGIIFLSSKSLWRMRTLQPLPIQAKQKLQSTRQYSLDNLLPADYYPCYTLNNFLFLKEKKEQFCLFPKYYTQQIAIPEFNWKMTIMVPLDNLYLSWAISLVVTLIIYLLFLLFIKYWRIRSHAQQLLTQANETLEKQVKERTSALELINQKLLQEIKERSQAEQVLQITRSELAESSKLAALGQMATEIAHEQNQPLAAIHALTDNARIMLKKEMYPQVEQNLKHIISVIERMTQLISELKAFASRHRVPKGSADVIKVMYSAVSLLNHSMEKNNVERRIKAASMPLFVNCDELGLEQIFSNLISNALDSMEGCSYKRLDIAIRQTDSKVIITIKDSGAGFAPQVIDRIFEPFFTTKRRGMGLGLAIVSEIVRNSNGTLHASNHPEGGAVMTLTWPEWREDHGK</sequence>
<evidence type="ECO:0000256" key="12">
    <source>
        <dbReference type="ARBA" id="ARBA00023012"/>
    </source>
</evidence>
<dbReference type="InterPro" id="IPR004358">
    <property type="entry name" value="Sig_transdc_His_kin-like_C"/>
</dbReference>
<dbReference type="InterPro" id="IPR036097">
    <property type="entry name" value="HisK_dim/P_sf"/>
</dbReference>
<dbReference type="AlphaFoldDB" id="A0A765X9K7"/>
<dbReference type="InterPro" id="IPR029151">
    <property type="entry name" value="Sensor-like_sf"/>
</dbReference>
<comment type="caution">
    <text evidence="14">The sequence shown here is derived from an EMBL/GenBank/DDBJ whole genome shotgun (WGS) entry which is preliminary data.</text>
</comment>
<dbReference type="SUPFAM" id="SSF103190">
    <property type="entry name" value="Sensory domain-like"/>
    <property type="match status" value="1"/>
</dbReference>
<keyword evidence="12" id="KW-0902">Two-component regulatory system</keyword>
<protein>
    <recommendedName>
        <fullName evidence="3">histidine kinase</fullName>
        <ecNumber evidence="3">2.7.13.3</ecNumber>
    </recommendedName>
</protein>
<evidence type="ECO:0000256" key="4">
    <source>
        <dbReference type="ARBA" id="ARBA00022475"/>
    </source>
</evidence>
<evidence type="ECO:0000256" key="10">
    <source>
        <dbReference type="ARBA" id="ARBA00022840"/>
    </source>
</evidence>
<comment type="subcellular location">
    <subcellularLocation>
        <location evidence="2">Cell membrane</location>
        <topology evidence="2">Multi-pass membrane protein</topology>
    </subcellularLocation>
</comment>
<dbReference type="Gene3D" id="3.30.565.10">
    <property type="entry name" value="Histidine kinase-like ATPase, C-terminal domain"/>
    <property type="match status" value="1"/>
</dbReference>
<accession>A0A765X9K7</accession>
<reference evidence="14" key="2">
    <citation type="submission" date="2020-02" db="EMBL/GenBank/DDBJ databases">
        <authorList>
            <consortium name="NCBI Pathogen Detection Project"/>
        </authorList>
    </citation>
    <scope>NUCLEOTIDE SEQUENCE</scope>
    <source>
        <strain evidence="14">1839</strain>
    </source>
</reference>
<dbReference type="SUPFAM" id="SSF47384">
    <property type="entry name" value="Homodimeric domain of signal transducing histidine kinase"/>
    <property type="match status" value="1"/>
</dbReference>
<dbReference type="Gene3D" id="1.10.287.130">
    <property type="match status" value="1"/>
</dbReference>
<keyword evidence="5" id="KW-0597">Phosphoprotein</keyword>
<dbReference type="PANTHER" id="PTHR43065:SF46">
    <property type="entry name" value="C4-DICARBOXYLATE TRANSPORT SENSOR PROTEIN DCTB"/>
    <property type="match status" value="1"/>
</dbReference>
<evidence type="ECO:0000256" key="13">
    <source>
        <dbReference type="ARBA" id="ARBA00023136"/>
    </source>
</evidence>
<dbReference type="GO" id="GO:0000155">
    <property type="term" value="F:phosphorelay sensor kinase activity"/>
    <property type="evidence" value="ECO:0007669"/>
    <property type="project" value="InterPro"/>
</dbReference>
<keyword evidence="11" id="KW-1133">Transmembrane helix</keyword>
<dbReference type="GO" id="GO:0005886">
    <property type="term" value="C:plasma membrane"/>
    <property type="evidence" value="ECO:0007669"/>
    <property type="project" value="UniProtKB-SubCell"/>
</dbReference>
<gene>
    <name evidence="14" type="ORF">GGB84_002182</name>
</gene>
<dbReference type="InterPro" id="IPR036890">
    <property type="entry name" value="HATPase_C_sf"/>
</dbReference>
<evidence type="ECO:0000256" key="7">
    <source>
        <dbReference type="ARBA" id="ARBA00022692"/>
    </source>
</evidence>
<dbReference type="InterPro" id="IPR017055">
    <property type="entry name" value="Sig_transdc_His_kinase_DctB"/>
</dbReference>
<dbReference type="SUPFAM" id="SSF55874">
    <property type="entry name" value="ATPase domain of HSP90 chaperone/DNA topoisomerase II/histidine kinase"/>
    <property type="match status" value="1"/>
</dbReference>
<evidence type="ECO:0000256" key="8">
    <source>
        <dbReference type="ARBA" id="ARBA00022741"/>
    </source>
</evidence>
<keyword evidence="10" id="KW-0067">ATP-binding</keyword>
<keyword evidence="9 14" id="KW-0418">Kinase</keyword>